<dbReference type="Proteomes" id="UP000653454">
    <property type="component" value="Unassembled WGS sequence"/>
</dbReference>
<feature type="region of interest" description="Disordered" evidence="6">
    <location>
        <begin position="169"/>
        <end position="199"/>
    </location>
</feature>
<protein>
    <recommendedName>
        <fullName evidence="2">Regulatory protein zeste</fullName>
    </recommendedName>
</protein>
<comment type="subunit">
    <text evidence="1">Self-associates forming complexes of several hundred monomers.</text>
</comment>
<evidence type="ECO:0000313" key="9">
    <source>
        <dbReference type="Proteomes" id="UP000653454"/>
    </source>
</evidence>
<keyword evidence="9" id="KW-1185">Reference proteome</keyword>
<sequence length="199" mass="22195">MILTPLTRPDTKRSSAAWRRSTASMVGRVAAGGSRAARSLTCLPTAEHYRPCQVHLPPVSKQNAIIVLNKRSRLIVALLPHSSRDRRRRRTRGQTEKLEVDANETSVVGSLTTDVTPDSENKKTDAATNKDKETAWKKIEFSFNSSGITTSVRSWKTLKLKYEGIKKTMKKKSSLQRQKMYKTGGGPSNAPPFIDVEEK</sequence>
<feature type="region of interest" description="Disordered" evidence="6">
    <location>
        <begin position="83"/>
        <end position="102"/>
    </location>
</feature>
<evidence type="ECO:0000256" key="4">
    <source>
        <dbReference type="ARBA" id="ARBA00023163"/>
    </source>
</evidence>
<evidence type="ECO:0000256" key="2">
    <source>
        <dbReference type="ARBA" id="ARBA00016807"/>
    </source>
</evidence>
<evidence type="ECO:0000259" key="7">
    <source>
        <dbReference type="Pfam" id="PF13873"/>
    </source>
</evidence>
<organism evidence="8 9">
    <name type="scientific">Plutella xylostella</name>
    <name type="common">Diamondback moth</name>
    <name type="synonym">Plutella maculipennis</name>
    <dbReference type="NCBI Taxonomy" id="51655"/>
    <lineage>
        <taxon>Eukaryota</taxon>
        <taxon>Metazoa</taxon>
        <taxon>Ecdysozoa</taxon>
        <taxon>Arthropoda</taxon>
        <taxon>Hexapoda</taxon>
        <taxon>Insecta</taxon>
        <taxon>Pterygota</taxon>
        <taxon>Neoptera</taxon>
        <taxon>Endopterygota</taxon>
        <taxon>Lepidoptera</taxon>
        <taxon>Glossata</taxon>
        <taxon>Ditrysia</taxon>
        <taxon>Yponomeutoidea</taxon>
        <taxon>Plutellidae</taxon>
        <taxon>Plutella</taxon>
    </lineage>
</organism>
<evidence type="ECO:0000256" key="6">
    <source>
        <dbReference type="SAM" id="MobiDB-lite"/>
    </source>
</evidence>
<evidence type="ECO:0000256" key="5">
    <source>
        <dbReference type="ARBA" id="ARBA00025466"/>
    </source>
</evidence>
<feature type="domain" description="Myb/SANT-like DNA-binding" evidence="7">
    <location>
        <begin position="120"/>
        <end position="172"/>
    </location>
</feature>
<dbReference type="EMBL" id="CAJHNJ030000236">
    <property type="protein sequence ID" value="CAG9137417.1"/>
    <property type="molecule type" value="Genomic_DNA"/>
</dbReference>
<feature type="non-terminal residue" evidence="8">
    <location>
        <position position="199"/>
    </location>
</feature>
<comment type="caution">
    <text evidence="8">The sequence shown here is derived from an EMBL/GenBank/DDBJ whole genome shotgun (WGS) entry which is preliminary data.</text>
</comment>
<comment type="function">
    <text evidence="5">Involved in transvection phenomena (= synapsis-dependent gene expression), where the synaptic pairing of chromosomes carrying genes with which zeste interacts influences the expression of these genes. Zeste binds to DNA and stimulates transcription from a nearby promoter.</text>
</comment>
<name>A0A8S4GCH7_PLUXY</name>
<reference evidence="8" key="1">
    <citation type="submission" date="2020-11" db="EMBL/GenBank/DDBJ databases">
        <authorList>
            <person name="Whiteford S."/>
        </authorList>
    </citation>
    <scope>NUCLEOTIDE SEQUENCE</scope>
</reference>
<evidence type="ECO:0000256" key="1">
    <source>
        <dbReference type="ARBA" id="ARBA00011764"/>
    </source>
</evidence>
<evidence type="ECO:0000256" key="3">
    <source>
        <dbReference type="ARBA" id="ARBA00023015"/>
    </source>
</evidence>
<keyword evidence="4" id="KW-0804">Transcription</keyword>
<gene>
    <name evidence="8" type="ORF">PLXY2_LOCUS15669</name>
</gene>
<proteinExistence type="predicted"/>
<keyword evidence="3" id="KW-0805">Transcription regulation</keyword>
<dbReference type="AlphaFoldDB" id="A0A8S4GCH7"/>
<accession>A0A8S4GCH7</accession>
<dbReference type="Pfam" id="PF13873">
    <property type="entry name" value="Myb_DNA-bind_5"/>
    <property type="match status" value="1"/>
</dbReference>
<evidence type="ECO:0000313" key="8">
    <source>
        <dbReference type="EMBL" id="CAG9137417.1"/>
    </source>
</evidence>
<dbReference type="InterPro" id="IPR028002">
    <property type="entry name" value="Myb_DNA-bind_5"/>
</dbReference>